<keyword evidence="5 11" id="KW-0732">Signal</keyword>
<keyword evidence="6 10" id="KW-0378">Hydrolase</keyword>
<evidence type="ECO:0000256" key="10">
    <source>
        <dbReference type="RuleBase" id="RU363034"/>
    </source>
</evidence>
<evidence type="ECO:0000256" key="2">
    <source>
        <dbReference type="ARBA" id="ARBA00007664"/>
    </source>
</evidence>
<dbReference type="PROSITE" id="PS50240">
    <property type="entry name" value="TRYPSIN_DOM"/>
    <property type="match status" value="1"/>
</dbReference>
<evidence type="ECO:0000256" key="7">
    <source>
        <dbReference type="ARBA" id="ARBA00022825"/>
    </source>
</evidence>
<dbReference type="CDD" id="cd00190">
    <property type="entry name" value="Tryp_SPc"/>
    <property type="match status" value="1"/>
</dbReference>
<organism evidence="13">
    <name type="scientific">Bactrocera latifrons</name>
    <name type="common">Malaysian fruit fly</name>
    <name type="synonym">Chaetodacus latifrons</name>
    <dbReference type="NCBI Taxonomy" id="174628"/>
    <lineage>
        <taxon>Eukaryota</taxon>
        <taxon>Metazoa</taxon>
        <taxon>Ecdysozoa</taxon>
        <taxon>Arthropoda</taxon>
        <taxon>Hexapoda</taxon>
        <taxon>Insecta</taxon>
        <taxon>Pterygota</taxon>
        <taxon>Neoptera</taxon>
        <taxon>Endopterygota</taxon>
        <taxon>Diptera</taxon>
        <taxon>Brachycera</taxon>
        <taxon>Muscomorpha</taxon>
        <taxon>Tephritoidea</taxon>
        <taxon>Tephritidae</taxon>
        <taxon>Bactrocera</taxon>
        <taxon>Bactrocera</taxon>
    </lineage>
</organism>
<dbReference type="SMART" id="SM00020">
    <property type="entry name" value="Tryp_SPc"/>
    <property type="match status" value="1"/>
</dbReference>
<evidence type="ECO:0000256" key="11">
    <source>
        <dbReference type="SAM" id="SignalP"/>
    </source>
</evidence>
<evidence type="ECO:0000256" key="9">
    <source>
        <dbReference type="ARBA" id="ARBA00023157"/>
    </source>
</evidence>
<feature type="chain" id="PRO_5005522125" evidence="11">
    <location>
        <begin position="17"/>
        <end position="265"/>
    </location>
</feature>
<dbReference type="GO" id="GO:0004252">
    <property type="term" value="F:serine-type endopeptidase activity"/>
    <property type="evidence" value="ECO:0007669"/>
    <property type="project" value="InterPro"/>
</dbReference>
<dbReference type="AlphaFoldDB" id="A0A0K8VJJ0"/>
<evidence type="ECO:0000256" key="4">
    <source>
        <dbReference type="ARBA" id="ARBA00022670"/>
    </source>
</evidence>
<dbReference type="InterPro" id="IPR043504">
    <property type="entry name" value="Peptidase_S1_PA_chymotrypsin"/>
</dbReference>
<dbReference type="FunFam" id="2.40.10.10:FF:000077">
    <property type="entry name" value="Predicted protein"/>
    <property type="match status" value="1"/>
</dbReference>
<keyword evidence="9" id="KW-1015">Disulfide bond</keyword>
<protein>
    <submittedName>
        <fullName evidence="13">Trypsin</fullName>
    </submittedName>
</protein>
<dbReference type="Pfam" id="PF00089">
    <property type="entry name" value="Trypsin"/>
    <property type="match status" value="1"/>
</dbReference>
<evidence type="ECO:0000256" key="1">
    <source>
        <dbReference type="ARBA" id="ARBA00004613"/>
    </source>
</evidence>
<comment type="similarity">
    <text evidence="2">Belongs to the peptidase S1 family.</text>
</comment>
<dbReference type="EMBL" id="GDHF01013253">
    <property type="protein sequence ID" value="JAI39061.1"/>
    <property type="molecule type" value="Transcribed_RNA"/>
</dbReference>
<dbReference type="GO" id="GO:0006508">
    <property type="term" value="P:proteolysis"/>
    <property type="evidence" value="ECO:0007669"/>
    <property type="project" value="UniProtKB-KW"/>
</dbReference>
<dbReference type="GO" id="GO:0005576">
    <property type="term" value="C:extracellular region"/>
    <property type="evidence" value="ECO:0007669"/>
    <property type="project" value="UniProtKB-SubCell"/>
</dbReference>
<evidence type="ECO:0000313" key="13">
    <source>
        <dbReference type="EMBL" id="JAI39061.1"/>
    </source>
</evidence>
<dbReference type="InterPro" id="IPR001254">
    <property type="entry name" value="Trypsin_dom"/>
</dbReference>
<dbReference type="SUPFAM" id="SSF50494">
    <property type="entry name" value="Trypsin-like serine proteases"/>
    <property type="match status" value="1"/>
</dbReference>
<dbReference type="InterPro" id="IPR018114">
    <property type="entry name" value="TRYPSIN_HIS"/>
</dbReference>
<keyword evidence="7 10" id="KW-0720">Serine protease</keyword>
<dbReference type="InterPro" id="IPR009003">
    <property type="entry name" value="Peptidase_S1_PA"/>
</dbReference>
<dbReference type="InterPro" id="IPR050430">
    <property type="entry name" value="Peptidase_S1"/>
</dbReference>
<sequence>MQRFLVFGALLSTGLCSFISDKFSGRIVGGVDTTIEQHPYQISLWLVEEQQHFCGGSLISEKFVLSAAHCLLGLEPYELRVRLGSTNSTDGGLLVEVAAIKTHAGFSAITAMNDIALLKLEKPVAQTNSIRYIDLADAVPATGTPAVVSGWGIKCSLCFRTPVILQAVDVNIVQREDCASSTYKYGDQIRESMVCAYALKKDACDGDSGGPLVAEGKLVGVVSWAEGCAKKDYPGVYASVPELRQWIASAISELSSEEALRVSYL</sequence>
<dbReference type="InterPro" id="IPR001314">
    <property type="entry name" value="Peptidase_S1A"/>
</dbReference>
<proteinExistence type="inferred from homology"/>
<evidence type="ECO:0000256" key="3">
    <source>
        <dbReference type="ARBA" id="ARBA00022525"/>
    </source>
</evidence>
<evidence type="ECO:0000256" key="5">
    <source>
        <dbReference type="ARBA" id="ARBA00022729"/>
    </source>
</evidence>
<keyword evidence="3" id="KW-0964">Secreted</keyword>
<dbReference type="Gene3D" id="2.40.10.10">
    <property type="entry name" value="Trypsin-like serine proteases"/>
    <property type="match status" value="1"/>
</dbReference>
<dbReference type="PANTHER" id="PTHR24276">
    <property type="entry name" value="POLYSERASE-RELATED"/>
    <property type="match status" value="1"/>
</dbReference>
<name>A0A0K8VJJ0_BACLA</name>
<evidence type="ECO:0000259" key="12">
    <source>
        <dbReference type="PROSITE" id="PS50240"/>
    </source>
</evidence>
<keyword evidence="4 10" id="KW-0645">Protease</keyword>
<evidence type="ECO:0000256" key="8">
    <source>
        <dbReference type="ARBA" id="ARBA00023145"/>
    </source>
</evidence>
<reference evidence="13" key="1">
    <citation type="submission" date="2015-06" db="EMBL/GenBank/DDBJ databases">
        <authorList>
            <person name="Hoefler B.C."/>
            <person name="Straight P.D."/>
        </authorList>
    </citation>
    <scope>NUCLEOTIDE SEQUENCE</scope>
</reference>
<dbReference type="PANTHER" id="PTHR24276:SF94">
    <property type="entry name" value="AT20289P-RELATED"/>
    <property type="match status" value="1"/>
</dbReference>
<comment type="subcellular location">
    <subcellularLocation>
        <location evidence="1">Secreted</location>
    </subcellularLocation>
</comment>
<dbReference type="OrthoDB" id="10059102at2759"/>
<feature type="domain" description="Peptidase S1" evidence="12">
    <location>
        <begin position="27"/>
        <end position="252"/>
    </location>
</feature>
<gene>
    <name evidence="13" type="primary">TRYP_1</name>
    <name evidence="13" type="ORF">c2_g1_i1</name>
</gene>
<dbReference type="PROSITE" id="PS00135">
    <property type="entry name" value="TRYPSIN_SER"/>
    <property type="match status" value="1"/>
</dbReference>
<accession>A0A0K8VJJ0</accession>
<dbReference type="PRINTS" id="PR00722">
    <property type="entry name" value="CHYMOTRYPSIN"/>
</dbReference>
<dbReference type="PROSITE" id="PS00134">
    <property type="entry name" value="TRYPSIN_HIS"/>
    <property type="match status" value="1"/>
</dbReference>
<evidence type="ECO:0000256" key="6">
    <source>
        <dbReference type="ARBA" id="ARBA00022801"/>
    </source>
</evidence>
<feature type="signal peptide" evidence="11">
    <location>
        <begin position="1"/>
        <end position="16"/>
    </location>
</feature>
<dbReference type="InterPro" id="IPR033116">
    <property type="entry name" value="TRYPSIN_SER"/>
</dbReference>
<keyword evidence="8" id="KW-0865">Zymogen</keyword>